<evidence type="ECO:0000313" key="8">
    <source>
        <dbReference type="Proteomes" id="UP000583929"/>
    </source>
</evidence>
<dbReference type="GO" id="GO:0042273">
    <property type="term" value="P:ribosomal large subunit biogenesis"/>
    <property type="evidence" value="ECO:0007669"/>
    <property type="project" value="TreeGrafter"/>
</dbReference>
<dbReference type="GO" id="GO:0006364">
    <property type="term" value="P:rRNA processing"/>
    <property type="evidence" value="ECO:0007669"/>
    <property type="project" value="TreeGrafter"/>
</dbReference>
<dbReference type="Pfam" id="PF05890">
    <property type="entry name" value="Ebp2"/>
    <property type="match status" value="1"/>
</dbReference>
<dbReference type="GO" id="GO:0005730">
    <property type="term" value="C:nucleolus"/>
    <property type="evidence" value="ECO:0007669"/>
    <property type="project" value="UniProtKB-SubCell"/>
</dbReference>
<dbReference type="InterPro" id="IPR008610">
    <property type="entry name" value="Ebp2"/>
</dbReference>
<comment type="caution">
    <text evidence="7">The sequence shown here is derived from an EMBL/GenBank/DDBJ whole genome shotgun (WGS) entry which is preliminary data.</text>
</comment>
<feature type="region of interest" description="Disordered" evidence="6">
    <location>
        <begin position="19"/>
        <end position="42"/>
    </location>
</feature>
<feature type="region of interest" description="Disordered" evidence="6">
    <location>
        <begin position="154"/>
        <end position="348"/>
    </location>
</feature>
<protein>
    <submittedName>
        <fullName evidence="7">Uncharacterized protein</fullName>
    </submittedName>
</protein>
<reference evidence="7 8" key="1">
    <citation type="journal article" date="2020" name="bioRxiv">
        <title>Sequence and annotation of 42 cannabis genomes reveals extensive copy number variation in cannabinoid synthesis and pathogen resistance genes.</title>
        <authorList>
            <person name="Mckernan K.J."/>
            <person name="Helbert Y."/>
            <person name="Kane L.T."/>
            <person name="Ebling H."/>
            <person name="Zhang L."/>
            <person name="Liu B."/>
            <person name="Eaton Z."/>
            <person name="Mclaughlin S."/>
            <person name="Kingan S."/>
            <person name="Baybayan P."/>
            <person name="Concepcion G."/>
            <person name="Jordan M."/>
            <person name="Riva A."/>
            <person name="Barbazuk W."/>
            <person name="Harkins T."/>
        </authorList>
    </citation>
    <scope>NUCLEOTIDE SEQUENCE [LARGE SCALE GENOMIC DNA]</scope>
    <source>
        <strain evidence="8">cv. Jamaican Lion 4</strain>
        <tissue evidence="7">Leaf</tissue>
    </source>
</reference>
<feature type="compositionally biased region" description="Basic and acidic residues" evidence="6">
    <location>
        <begin position="176"/>
        <end position="192"/>
    </location>
</feature>
<accession>A0A7J6GWL3</accession>
<feature type="compositionally biased region" description="Basic and acidic residues" evidence="6">
    <location>
        <begin position="307"/>
        <end position="348"/>
    </location>
</feature>
<organism evidence="7 8">
    <name type="scientific">Cannabis sativa</name>
    <name type="common">Hemp</name>
    <name type="synonym">Marijuana</name>
    <dbReference type="NCBI Taxonomy" id="3483"/>
    <lineage>
        <taxon>Eukaryota</taxon>
        <taxon>Viridiplantae</taxon>
        <taxon>Streptophyta</taxon>
        <taxon>Embryophyta</taxon>
        <taxon>Tracheophyta</taxon>
        <taxon>Spermatophyta</taxon>
        <taxon>Magnoliopsida</taxon>
        <taxon>eudicotyledons</taxon>
        <taxon>Gunneridae</taxon>
        <taxon>Pentapetalae</taxon>
        <taxon>rosids</taxon>
        <taxon>fabids</taxon>
        <taxon>Rosales</taxon>
        <taxon>Cannabaceae</taxon>
        <taxon>Cannabis</taxon>
    </lineage>
</organism>
<comment type="similarity">
    <text evidence="2">Belongs to the EBP2 family.</text>
</comment>
<dbReference type="PANTHER" id="PTHR13028">
    <property type="entry name" value="RRNA PROCESSING PROTEIN EBNA1-BINDING PROTEIN-RELATED"/>
    <property type="match status" value="1"/>
</dbReference>
<keyword evidence="4" id="KW-0175">Coiled coil</keyword>
<dbReference type="AlphaFoldDB" id="A0A7J6GWL3"/>
<evidence type="ECO:0000256" key="2">
    <source>
        <dbReference type="ARBA" id="ARBA00007336"/>
    </source>
</evidence>
<evidence type="ECO:0000256" key="3">
    <source>
        <dbReference type="ARBA" id="ARBA00022517"/>
    </source>
</evidence>
<proteinExistence type="inferred from homology"/>
<dbReference type="GO" id="GO:0030687">
    <property type="term" value="C:preribosome, large subunit precursor"/>
    <property type="evidence" value="ECO:0007669"/>
    <property type="project" value="TreeGrafter"/>
</dbReference>
<feature type="compositionally biased region" description="Acidic residues" evidence="6">
    <location>
        <begin position="19"/>
        <end position="41"/>
    </location>
</feature>
<comment type="subcellular location">
    <subcellularLocation>
        <location evidence="1">Nucleus</location>
        <location evidence="1">Nucleolus</location>
    </subcellularLocation>
</comment>
<dbReference type="EMBL" id="JAATIQ010000080">
    <property type="protein sequence ID" value="KAF4387181.1"/>
    <property type="molecule type" value="Genomic_DNA"/>
</dbReference>
<evidence type="ECO:0000256" key="6">
    <source>
        <dbReference type="SAM" id="MobiDB-lite"/>
    </source>
</evidence>
<dbReference type="PANTHER" id="PTHR13028:SF0">
    <property type="entry name" value="RRNA-PROCESSING PROTEIN EBP2-RELATED"/>
    <property type="match status" value="1"/>
</dbReference>
<keyword evidence="5" id="KW-0539">Nucleus</keyword>
<feature type="compositionally biased region" description="Basic and acidic residues" evidence="6">
    <location>
        <begin position="206"/>
        <end position="222"/>
    </location>
</feature>
<evidence type="ECO:0000313" key="7">
    <source>
        <dbReference type="EMBL" id="KAF4387181.1"/>
    </source>
</evidence>
<sequence>MVVQHKGLAFLKADDENEVDFDDDVSESGSEFETESEDEDGDVKLVEPSKTAIYNTDGMLDKLGDIKWPDNVEWIHKLSVDVDQQQAVDVNDDLTRELAFYSQALEGTKQAFGKLQSMGIPFLRPPDYYAEMVKTDSHMEKVKGRLLEEKKNIEEAEERRKSRESKKLAKEVQAQKMKERAKQKKDDIESVKKWRKQRQQSGFPEGGEKDGELDFSFEDGKSFQRSNKQRPGVRPGDRSGGKARESRGGVGQGKQQKKKRDFKDSKFGFGGKKSLKKQNTAETTNDFRDFKKGGNASGGNKKRKRTRDGGREMVDERRRMGFHDGRLGFNRGPDEIKGDDSFRQMRWI</sequence>
<keyword evidence="8" id="KW-1185">Reference proteome</keyword>
<name>A0A7J6GWL3_CANSA</name>
<keyword evidence="3" id="KW-0690">Ribosome biogenesis</keyword>
<feature type="compositionally biased region" description="Basic and acidic residues" evidence="6">
    <location>
        <begin position="154"/>
        <end position="170"/>
    </location>
</feature>
<gene>
    <name evidence="7" type="ORF">G4B88_024753</name>
</gene>
<evidence type="ECO:0000256" key="5">
    <source>
        <dbReference type="ARBA" id="ARBA00023242"/>
    </source>
</evidence>
<evidence type="ECO:0000256" key="1">
    <source>
        <dbReference type="ARBA" id="ARBA00004604"/>
    </source>
</evidence>
<feature type="compositionally biased region" description="Basic and acidic residues" evidence="6">
    <location>
        <begin position="235"/>
        <end position="247"/>
    </location>
</feature>
<evidence type="ECO:0000256" key="4">
    <source>
        <dbReference type="ARBA" id="ARBA00023054"/>
    </source>
</evidence>
<dbReference type="GO" id="GO:0034399">
    <property type="term" value="C:nuclear periphery"/>
    <property type="evidence" value="ECO:0007669"/>
    <property type="project" value="TreeGrafter"/>
</dbReference>
<dbReference type="Proteomes" id="UP000583929">
    <property type="component" value="Unassembled WGS sequence"/>
</dbReference>